<keyword evidence="2" id="KW-1185">Reference proteome</keyword>
<dbReference type="AlphaFoldDB" id="A0A364JSN9"/>
<sequence length="72" mass="7943">MKLTFNTGIAAYLIIAMLTFGYAASSTECSNKVLEPRDCQAFRGFVSGAAWPLYWTWEGFVLGRQARKGSEG</sequence>
<proteinExistence type="predicted"/>
<comment type="caution">
    <text evidence="1">The sequence shown here is derived from an EMBL/GenBank/DDBJ whole genome shotgun (WGS) entry which is preliminary data.</text>
</comment>
<gene>
    <name evidence="1" type="ORF">C7374_1149</name>
</gene>
<organism evidence="1 2">
    <name type="scientific">Falsochrobactrum ovis</name>
    <dbReference type="NCBI Taxonomy" id="1293442"/>
    <lineage>
        <taxon>Bacteria</taxon>
        <taxon>Pseudomonadati</taxon>
        <taxon>Pseudomonadota</taxon>
        <taxon>Alphaproteobacteria</taxon>
        <taxon>Hyphomicrobiales</taxon>
        <taxon>Brucellaceae</taxon>
        <taxon>Falsochrobactrum</taxon>
    </lineage>
</organism>
<dbReference type="Proteomes" id="UP000249453">
    <property type="component" value="Unassembled WGS sequence"/>
</dbReference>
<reference evidence="1 2" key="1">
    <citation type="submission" date="2018-06" db="EMBL/GenBank/DDBJ databases">
        <title>Genomic Encyclopedia of Type Strains, Phase IV (KMG-IV): sequencing the most valuable type-strain genomes for metagenomic binning, comparative biology and taxonomic classification.</title>
        <authorList>
            <person name="Goeker M."/>
        </authorList>
    </citation>
    <scope>NUCLEOTIDE SEQUENCE [LARGE SCALE GENOMIC DNA]</scope>
    <source>
        <strain evidence="1 2">DSM 26720</strain>
    </source>
</reference>
<evidence type="ECO:0000313" key="2">
    <source>
        <dbReference type="Proteomes" id="UP000249453"/>
    </source>
</evidence>
<accession>A0A364JSN9</accession>
<name>A0A364JSN9_9HYPH</name>
<dbReference type="EMBL" id="QLMK01000014">
    <property type="protein sequence ID" value="RAK26324.1"/>
    <property type="molecule type" value="Genomic_DNA"/>
</dbReference>
<protein>
    <submittedName>
        <fullName evidence="1">Uncharacterized protein</fullName>
    </submittedName>
</protein>
<evidence type="ECO:0000313" key="1">
    <source>
        <dbReference type="EMBL" id="RAK26324.1"/>
    </source>
</evidence>